<sequence>MDTPELDFFRDNWILRARLKLNKDQWEITYKKRFNFSEGQELQHLMDHAKELGFDLEDPTCKQEVDWSGADRTFDLSYEVKAKIVQADNLDEWRGILDENAPPMLKTQKWGERDFSAILTETRVLGPITAHKYKGQWSGFQESVEIWTVAGNSIVEISIEETGLEAAESSHRTMESLLLVQQKLLTIQHKISKTGWALDILQHPAKREDPFSLLLQGGFNLYFRHARPVGGSGDEDHLSELGEVQARQLGEILRNKKIPLQIPVLSSPVIRALQTAVLAFPNEGEVKTDERLPRVDGLLQVLEEKPELGTNQVLVAHYHTFKNQLQEFLDHIGLVILQPLGAEQGYRIIRQLDILQTSLVKYGS</sequence>
<dbReference type="EMBL" id="BMKR01000040">
    <property type="protein sequence ID" value="GGG05934.1"/>
    <property type="molecule type" value="Genomic_DNA"/>
</dbReference>
<dbReference type="SUPFAM" id="SSF53254">
    <property type="entry name" value="Phosphoglycerate mutase-like"/>
    <property type="match status" value="1"/>
</dbReference>
<gene>
    <name evidence="1" type="ORF">GCM10010912_58240</name>
</gene>
<comment type="caution">
    <text evidence="1">The sequence shown here is derived from an EMBL/GenBank/DDBJ whole genome shotgun (WGS) entry which is preliminary data.</text>
</comment>
<dbReference type="InterPro" id="IPR029033">
    <property type="entry name" value="His_PPase_superfam"/>
</dbReference>
<name>A0A917CZQ2_9BACL</name>
<reference evidence="1" key="1">
    <citation type="journal article" date="2014" name="Int. J. Syst. Evol. Microbiol.">
        <title>Complete genome sequence of Corynebacterium casei LMG S-19264T (=DSM 44701T), isolated from a smear-ripened cheese.</title>
        <authorList>
            <consortium name="US DOE Joint Genome Institute (JGI-PGF)"/>
            <person name="Walter F."/>
            <person name="Albersmeier A."/>
            <person name="Kalinowski J."/>
            <person name="Ruckert C."/>
        </authorList>
    </citation>
    <scope>NUCLEOTIDE SEQUENCE</scope>
    <source>
        <strain evidence="1">CGMCC 1.16134</strain>
    </source>
</reference>
<proteinExistence type="predicted"/>
<accession>A0A917CZQ2</accession>
<dbReference type="Gene3D" id="3.40.50.1240">
    <property type="entry name" value="Phosphoglycerate mutase-like"/>
    <property type="match status" value="1"/>
</dbReference>
<evidence type="ECO:0000313" key="2">
    <source>
        <dbReference type="Proteomes" id="UP000637643"/>
    </source>
</evidence>
<dbReference type="Pfam" id="PF00300">
    <property type="entry name" value="His_Phos_1"/>
    <property type="match status" value="1"/>
</dbReference>
<keyword evidence="2" id="KW-1185">Reference proteome</keyword>
<dbReference type="CDD" id="cd07040">
    <property type="entry name" value="HP"/>
    <property type="match status" value="1"/>
</dbReference>
<protein>
    <recommendedName>
        <fullName evidence="3">CYTH domain-containing protein</fullName>
    </recommendedName>
</protein>
<dbReference type="RefSeq" id="WP_189031084.1">
    <property type="nucleotide sequence ID" value="NZ_BMKR01000040.1"/>
</dbReference>
<dbReference type="InterPro" id="IPR013078">
    <property type="entry name" value="His_Pase_superF_clade-1"/>
</dbReference>
<dbReference type="Proteomes" id="UP000637643">
    <property type="component" value="Unassembled WGS sequence"/>
</dbReference>
<organism evidence="1 2">
    <name type="scientific">Paenibacillus albidus</name>
    <dbReference type="NCBI Taxonomy" id="2041023"/>
    <lineage>
        <taxon>Bacteria</taxon>
        <taxon>Bacillati</taxon>
        <taxon>Bacillota</taxon>
        <taxon>Bacilli</taxon>
        <taxon>Bacillales</taxon>
        <taxon>Paenibacillaceae</taxon>
        <taxon>Paenibacillus</taxon>
    </lineage>
</organism>
<reference evidence="1" key="2">
    <citation type="submission" date="2020-09" db="EMBL/GenBank/DDBJ databases">
        <authorList>
            <person name="Sun Q."/>
            <person name="Zhou Y."/>
        </authorList>
    </citation>
    <scope>NUCLEOTIDE SEQUENCE</scope>
    <source>
        <strain evidence="1">CGMCC 1.16134</strain>
    </source>
</reference>
<evidence type="ECO:0008006" key="3">
    <source>
        <dbReference type="Google" id="ProtNLM"/>
    </source>
</evidence>
<dbReference type="AlphaFoldDB" id="A0A917CZQ2"/>
<evidence type="ECO:0000313" key="1">
    <source>
        <dbReference type="EMBL" id="GGG05934.1"/>
    </source>
</evidence>